<keyword evidence="10" id="KW-1185">Reference proteome</keyword>
<feature type="compositionally biased region" description="Acidic residues" evidence="6">
    <location>
        <begin position="716"/>
        <end position="725"/>
    </location>
</feature>
<evidence type="ECO:0000256" key="6">
    <source>
        <dbReference type="SAM" id="MobiDB-lite"/>
    </source>
</evidence>
<evidence type="ECO:0000256" key="4">
    <source>
        <dbReference type="ARBA" id="ARBA00023163"/>
    </source>
</evidence>
<feature type="compositionally biased region" description="Acidic residues" evidence="6">
    <location>
        <begin position="823"/>
        <end position="834"/>
    </location>
</feature>
<dbReference type="InterPro" id="IPR046488">
    <property type="entry name" value="Sfc3/Tfc3_C"/>
</dbReference>
<dbReference type="Pfam" id="PF20222">
    <property type="entry name" value="DUF6581"/>
    <property type="match status" value="1"/>
</dbReference>
<evidence type="ECO:0008006" key="11">
    <source>
        <dbReference type="Google" id="ProtNLM"/>
    </source>
</evidence>
<feature type="region of interest" description="Disordered" evidence="6">
    <location>
        <begin position="813"/>
        <end position="853"/>
    </location>
</feature>
<feature type="region of interest" description="Disordered" evidence="6">
    <location>
        <begin position="144"/>
        <end position="189"/>
    </location>
</feature>
<gene>
    <name evidence="9" type="ORF">SEUCBS140593_006933</name>
</gene>
<dbReference type="InterPro" id="IPR007309">
    <property type="entry name" value="TFIIIC_Bblock-bd"/>
</dbReference>
<keyword evidence="2" id="KW-0597">Phosphoprotein</keyword>
<feature type="compositionally biased region" description="Low complexity" evidence="6">
    <location>
        <begin position="177"/>
        <end position="188"/>
    </location>
</feature>
<evidence type="ECO:0000313" key="10">
    <source>
        <dbReference type="Proteomes" id="UP001642482"/>
    </source>
</evidence>
<dbReference type="PANTHER" id="PTHR15180">
    <property type="entry name" value="GENERAL TRANSCRIPTION FACTOR 3C POLYPEPTIDE 1"/>
    <property type="match status" value="1"/>
</dbReference>
<proteinExistence type="predicted"/>
<feature type="compositionally biased region" description="Basic and acidic residues" evidence="6">
    <location>
        <begin position="844"/>
        <end position="853"/>
    </location>
</feature>
<evidence type="ECO:0000259" key="8">
    <source>
        <dbReference type="Pfam" id="PF20222"/>
    </source>
</evidence>
<feature type="compositionally biased region" description="Basic residues" evidence="6">
    <location>
        <begin position="1156"/>
        <end position="1168"/>
    </location>
</feature>
<accession>A0ABP0C8Z7</accession>
<feature type="compositionally biased region" description="Basic and acidic residues" evidence="6">
    <location>
        <begin position="813"/>
        <end position="822"/>
    </location>
</feature>
<evidence type="ECO:0000256" key="1">
    <source>
        <dbReference type="ARBA" id="ARBA00004123"/>
    </source>
</evidence>
<evidence type="ECO:0000256" key="2">
    <source>
        <dbReference type="ARBA" id="ARBA00022553"/>
    </source>
</evidence>
<organism evidence="9 10">
    <name type="scientific">Sporothrix eucalyptigena</name>
    <dbReference type="NCBI Taxonomy" id="1812306"/>
    <lineage>
        <taxon>Eukaryota</taxon>
        <taxon>Fungi</taxon>
        <taxon>Dikarya</taxon>
        <taxon>Ascomycota</taxon>
        <taxon>Pezizomycotina</taxon>
        <taxon>Sordariomycetes</taxon>
        <taxon>Sordariomycetidae</taxon>
        <taxon>Ophiostomatales</taxon>
        <taxon>Ophiostomataceae</taxon>
        <taxon>Sporothrix</taxon>
    </lineage>
</organism>
<evidence type="ECO:0000259" key="7">
    <source>
        <dbReference type="Pfam" id="PF04182"/>
    </source>
</evidence>
<dbReference type="InterPro" id="IPR044210">
    <property type="entry name" value="Tfc3-like"/>
</dbReference>
<evidence type="ECO:0000313" key="9">
    <source>
        <dbReference type="EMBL" id="CAK7228489.1"/>
    </source>
</evidence>
<feature type="region of interest" description="Disordered" evidence="6">
    <location>
        <begin position="1090"/>
        <end position="1279"/>
    </location>
</feature>
<evidence type="ECO:0000256" key="3">
    <source>
        <dbReference type="ARBA" id="ARBA00023125"/>
    </source>
</evidence>
<feature type="compositionally biased region" description="Polar residues" evidence="6">
    <location>
        <begin position="1253"/>
        <end position="1264"/>
    </location>
</feature>
<feature type="domain" description="B-block binding subunit of TFIIIC" evidence="7">
    <location>
        <begin position="222"/>
        <end position="288"/>
    </location>
</feature>
<feature type="region of interest" description="Disordered" evidence="6">
    <location>
        <begin position="1497"/>
        <end position="1587"/>
    </location>
</feature>
<dbReference type="Proteomes" id="UP001642482">
    <property type="component" value="Unassembled WGS sequence"/>
</dbReference>
<sequence length="2473" mass="273024">MAKGLDELIDWLVAETAYCCETGLRVDDFIKVVSRFNGRQQQKTEPDEDSHSNLNGQNGEDAPDAFVDMPLARKAWEWLTERPEILVGRNGSRGRLSLDDALAMPEPQPPVLVNGATGVVGDEDEEQKVDLTATALEDTPAAEEVAVSGSAKKGKKQVSFSASTKKEGKNQPRRGAKAGAEEAAAAAATEDPNMRPRLYVTERTLWYTLTGHDVDYKKVPLLEWKCLQGIASARQKGILQADLRILVNQDKRSVPKRTDFLAAKGYAVKRTTIARGYRTSMLWLTEFAPIELPDGDEPAPQAADADANEATPSLLTSKDLASNGIDFSPEFLTKDLEPVPWRNRWIGDAIEFASFGQTVLAIVKAWGVLRVVDLKIKMGIIGKRWQMRTLARVCREFVASGILRFVAAMSQDKGRMFKDCIKFERDPTPNEWAVYLAAGRRRTPMAELRAKRRKEQDRQRIRGESIGASVVDGDDQSVLDLAALEEEEEYEFGEGGVGGLLSGNNGTGVKPTPAWALDVPLANLIFDTVERAGIDGITSPEICRATIGPSFSRYIFTLIMSMARPGTQPDNLLKFQLHCEPTRVGRNNAYLFRTLENAKIAERLNNGEALEDIEQQAVAALADKKAEAKQFWDLQNRGKLQGLPENELRRLYGFAPPPPKPTTEELEQQEAERAPPAKTKKLGRPKKVQAQETRGRKKKVQVVETADAEKNGAEVMDIDTAEAEPEPPKRKRGRPPKARAVVEEQEEVPSGHTPPPPKELDESAEPLPMVRFGEPGSLNQRPKTMGRPRRSIVTIFRLDQLHDSDFLANQKGYKEGAIRLEPENEDEQQDESEEAAQSGEAEQDEAKAEANRAKVEALAADLEPVASSYNGKPGHLTIDLESKTLRFTYTTSSRRGRGRPSAKVQEPLSIATDSLVGDPVIRRAPGGDGQALILEARETNIEEAAKDKADNNDDPDQASQVAEETTWPFVFLLDDEVEDNDKYSVALHDILVALRPQPVEVDTPLVRRRGRQPGQKNKKAGKAGKLRKSGDVDAGPREFICETCSGVWKNLLGLQYHQTKARTACNPNYVPPPPEEKQDKNKRKLKELAEQNGQDGEADPPSLAQGRGRRELRQRKPPPGSLREASPVSVGSSRSHSPESASEVESLGSLDSPSRRNSRRQFKIHGNRRTPAFQLAPSEDSDSDNGRNNAPRGIAGAVRAALATKQDTSTSHLLENMDSGSEDPPAEKRQVAKEPVNGAGEANRDAEVVLASKGQSAGQPSTNGHDIHSQPPIRLAPTRVTGTPVVDNSTPGPLSVFDNVTPAPSTGAGTPARGLGPAGFRMPPLAKASANLSPFAVRSLAVMEIAKYLMDYYDGVFPSDRSLWYAAYKMYTRTFPGEDPPTLTVTKAAIKKLEMSKEAEEHTFGFRDPRGQFIYCRLLVRPGIDLFQSESAKEFKKQVQANYPHPYVPAEFMPSEKDMAILRILDKDLDKNARNQRKRRSLASEIEVLRAPFYEQQPQASRSTPNTVLVVGYGDGEEDGSSPQRRAPGSKRKDASGGASGQGTPKRRRTRFADAIAGQDSNTQLVADDRDDVNNSTGSNAVLGEISDNEADIDPLLRTVKPTAKPAPKTAGNPGLDSLPPSFFNKENKGKRPIQHRADAADGLATFVHFLPPNTSLEDGPDMEQTDTDYRAAGKELASSAAQRGPQRLAKFVTKTHVLRDMGKKSPRAWPIVTETAFQRQSDASFTMDGFMPTRKSQLRANLPQTPADCAAMLRGNQKINVAGDTPESTFLRNIEYCRSWEISQGGTDILKNLSIAPNYVFLNLPFPSEHYTAEMGEAEAAGLPADKADPIPPLRWAFKNQYTVESIPYGLLDDEEGNSTVDTLVAPVPASRKKMAAITSGKGSDQAALREKQAQQTKYVTNSRREMTAYPQKPDDYMRSTGASTEDNDAVDWASNDTLLAAFIVVKTLLGGLNQAIDWGLLMRLFPDKRLTALRLFWANMRRERQPHIDKLTERFQQVFLAAYASRELPPLDYDHVAAYDWRHLVGWAMPHLHLRYDSTSNTLPATRKALLGEDDKDSELVDVPSARTTGWREDFYHVTRSVWNRLQDSASEPATLSIDSAVPITPAGAAKSSEENSINLLRNMVARSWIRALCGTPHKRYQPSRIKQKLLTLGSIGADSPLNETDTNNLLQTVIGNLTTDRILRRTKSLVALGGRMYTLTEAYDNMMDKAAMEDKFRQAWAFKAELDATFRSNVETGYEIPLDSNDDGMVMALTNLQAHGRVRVEAIDAPHIPFGFEPGNYESRKFPKHYQRFRQRIVPTDAYAFNNGEELKALLTGMQRSMADNAESDNPPPQQGAHQEMPIWRDFFGVLDHLWFARLTGAVVFSLATRGPTPIKQTAAHLRPVVEPFEVQMIMDWANRMSLLQGSTNLPGSQTVAEWWWLLVGQMYTMADAAKPAEVDDKLLAQATNSSKTAEANTAEAEEMDIDEGV</sequence>
<feature type="compositionally biased region" description="Basic and acidic residues" evidence="6">
    <location>
        <begin position="42"/>
        <end position="51"/>
    </location>
</feature>
<keyword evidence="4" id="KW-0804">Transcription</keyword>
<feature type="compositionally biased region" description="Basic residues" evidence="6">
    <location>
        <begin position="678"/>
        <end position="687"/>
    </location>
</feature>
<protein>
    <recommendedName>
        <fullName evidence="11">TFIIIC transcription initiation factor complex subunits Tfc3</fullName>
    </recommendedName>
</protein>
<comment type="subcellular location">
    <subcellularLocation>
        <location evidence="1">Nucleus</location>
    </subcellularLocation>
</comment>
<name>A0ABP0C8Z7_9PEZI</name>
<feature type="compositionally biased region" description="Basic residues" evidence="6">
    <location>
        <begin position="1006"/>
        <end position="1027"/>
    </location>
</feature>
<comment type="caution">
    <text evidence="9">The sequence shown here is derived from an EMBL/GenBank/DDBJ whole genome shotgun (WGS) entry which is preliminary data.</text>
</comment>
<keyword evidence="5" id="KW-0539">Nucleus</keyword>
<evidence type="ECO:0000256" key="5">
    <source>
        <dbReference type="ARBA" id="ARBA00023242"/>
    </source>
</evidence>
<feature type="domain" description="Transcription factor tau subunit sfc3/Tfc3 C-terminal" evidence="8">
    <location>
        <begin position="1936"/>
        <end position="2381"/>
    </location>
</feature>
<feature type="region of interest" description="Disordered" evidence="6">
    <location>
        <begin position="38"/>
        <end position="64"/>
    </location>
</feature>
<feature type="compositionally biased region" description="Polar residues" evidence="6">
    <location>
        <begin position="1497"/>
        <end position="1507"/>
    </location>
</feature>
<feature type="region of interest" description="Disordered" evidence="6">
    <location>
        <begin position="650"/>
        <end position="789"/>
    </location>
</feature>
<feature type="compositionally biased region" description="Acidic residues" evidence="6">
    <location>
        <begin position="2463"/>
        <end position="2473"/>
    </location>
</feature>
<feature type="region of interest" description="Disordered" evidence="6">
    <location>
        <begin position="1003"/>
        <end position="1032"/>
    </location>
</feature>
<dbReference type="Pfam" id="PF04182">
    <property type="entry name" value="B-block_TFIIIC"/>
    <property type="match status" value="1"/>
</dbReference>
<feature type="region of interest" description="Disordered" evidence="6">
    <location>
        <begin position="2452"/>
        <end position="2473"/>
    </location>
</feature>
<dbReference type="SMART" id="SM00384">
    <property type="entry name" value="AT_hook"/>
    <property type="match status" value="5"/>
</dbReference>
<reference evidence="9 10" key="1">
    <citation type="submission" date="2024-01" db="EMBL/GenBank/DDBJ databases">
        <authorList>
            <person name="Allen C."/>
            <person name="Tagirdzhanova G."/>
        </authorList>
    </citation>
    <scope>NUCLEOTIDE SEQUENCE [LARGE SCALE GENOMIC DNA]</scope>
</reference>
<feature type="compositionally biased region" description="Low complexity" evidence="6">
    <location>
        <begin position="1126"/>
        <end position="1141"/>
    </location>
</feature>
<dbReference type="EMBL" id="CAWUHD010000079">
    <property type="protein sequence ID" value="CAK7228489.1"/>
    <property type="molecule type" value="Genomic_DNA"/>
</dbReference>
<dbReference type="InterPro" id="IPR017956">
    <property type="entry name" value="AT_hook_DNA-bd_motif"/>
</dbReference>
<keyword evidence="3" id="KW-0238">DNA-binding</keyword>
<dbReference type="PANTHER" id="PTHR15180:SF1">
    <property type="entry name" value="GENERAL TRANSCRIPTION FACTOR 3C POLYPEPTIDE 1"/>
    <property type="match status" value="1"/>
</dbReference>